<organism evidence="1">
    <name type="scientific">Anguilla anguilla</name>
    <name type="common">European freshwater eel</name>
    <name type="synonym">Muraena anguilla</name>
    <dbReference type="NCBI Taxonomy" id="7936"/>
    <lineage>
        <taxon>Eukaryota</taxon>
        <taxon>Metazoa</taxon>
        <taxon>Chordata</taxon>
        <taxon>Craniata</taxon>
        <taxon>Vertebrata</taxon>
        <taxon>Euteleostomi</taxon>
        <taxon>Actinopterygii</taxon>
        <taxon>Neopterygii</taxon>
        <taxon>Teleostei</taxon>
        <taxon>Anguilliformes</taxon>
        <taxon>Anguillidae</taxon>
        <taxon>Anguilla</taxon>
    </lineage>
</organism>
<proteinExistence type="predicted"/>
<reference evidence="1" key="1">
    <citation type="submission" date="2014-11" db="EMBL/GenBank/DDBJ databases">
        <authorList>
            <person name="Amaro Gonzalez C."/>
        </authorList>
    </citation>
    <scope>NUCLEOTIDE SEQUENCE</scope>
</reference>
<reference evidence="1" key="2">
    <citation type="journal article" date="2015" name="Fish Shellfish Immunol.">
        <title>Early steps in the European eel (Anguilla anguilla)-Vibrio vulnificus interaction in the gills: Role of the RtxA13 toxin.</title>
        <authorList>
            <person name="Callol A."/>
            <person name="Pajuelo D."/>
            <person name="Ebbesson L."/>
            <person name="Teles M."/>
            <person name="MacKenzie S."/>
            <person name="Amaro C."/>
        </authorList>
    </citation>
    <scope>NUCLEOTIDE SEQUENCE</scope>
</reference>
<dbReference type="EMBL" id="GBXM01022120">
    <property type="protein sequence ID" value="JAH86457.1"/>
    <property type="molecule type" value="Transcribed_RNA"/>
</dbReference>
<accession>A0A0E9W7X3</accession>
<protein>
    <submittedName>
        <fullName evidence="1">Uncharacterized protein</fullName>
    </submittedName>
</protein>
<name>A0A0E9W7X3_ANGAN</name>
<sequence>MVQKQLADPAPLLVW</sequence>
<evidence type="ECO:0000313" key="1">
    <source>
        <dbReference type="EMBL" id="JAH86457.1"/>
    </source>
</evidence>